<name>A0ABR2L8G4_9EUKA</name>
<accession>A0ABR2L8G4</accession>
<evidence type="ECO:0000313" key="2">
    <source>
        <dbReference type="EMBL" id="KAK8899517.1"/>
    </source>
</evidence>
<proteinExistence type="predicted"/>
<comment type="caution">
    <text evidence="2">The sequence shown here is derived from an EMBL/GenBank/DDBJ whole genome shotgun (WGS) entry which is preliminary data.</text>
</comment>
<gene>
    <name evidence="2" type="ORF">M9Y10_001833</name>
</gene>
<keyword evidence="3" id="KW-1185">Reference proteome</keyword>
<feature type="coiled-coil region" evidence="1">
    <location>
        <begin position="19"/>
        <end position="53"/>
    </location>
</feature>
<dbReference type="EMBL" id="JAPFFF010000001">
    <property type="protein sequence ID" value="KAK8899517.1"/>
    <property type="molecule type" value="Genomic_DNA"/>
</dbReference>
<sequence length="227" mass="26080">MSGLPHTLDNLCKKEKDKVFDMLKQLSELKKRCSSLEKELTEKQLENQRLSGQTESMTHQLEAVQSKLIEYIELSKGSQSQIEQLSMKLQRSDADKKILAARYRDSQAEVTSLKDQIRQLHLKHNHDHADASVNCRIITCEKGINTFDTSLNLRDQAIQYPIESTFVDQLPPSTSPHQTQTQTYQTSMTFPSIDQTNYQIENSPEYSNLQTETDEDLTKLICMLNNL</sequence>
<evidence type="ECO:0000313" key="3">
    <source>
        <dbReference type="Proteomes" id="UP001470230"/>
    </source>
</evidence>
<evidence type="ECO:0000256" key="1">
    <source>
        <dbReference type="SAM" id="Coils"/>
    </source>
</evidence>
<dbReference type="Proteomes" id="UP001470230">
    <property type="component" value="Unassembled WGS sequence"/>
</dbReference>
<organism evidence="2 3">
    <name type="scientific">Tritrichomonas musculus</name>
    <dbReference type="NCBI Taxonomy" id="1915356"/>
    <lineage>
        <taxon>Eukaryota</taxon>
        <taxon>Metamonada</taxon>
        <taxon>Parabasalia</taxon>
        <taxon>Tritrichomonadida</taxon>
        <taxon>Tritrichomonadidae</taxon>
        <taxon>Tritrichomonas</taxon>
    </lineage>
</organism>
<protein>
    <submittedName>
        <fullName evidence="2">Uncharacterized protein</fullName>
    </submittedName>
</protein>
<reference evidence="2 3" key="1">
    <citation type="submission" date="2024-04" db="EMBL/GenBank/DDBJ databases">
        <title>Tritrichomonas musculus Genome.</title>
        <authorList>
            <person name="Alves-Ferreira E."/>
            <person name="Grigg M."/>
            <person name="Lorenzi H."/>
            <person name="Galac M."/>
        </authorList>
    </citation>
    <scope>NUCLEOTIDE SEQUENCE [LARGE SCALE GENOMIC DNA]</scope>
    <source>
        <strain evidence="2 3">EAF2021</strain>
    </source>
</reference>
<keyword evidence="1" id="KW-0175">Coiled coil</keyword>
<dbReference type="SUPFAM" id="SSF90257">
    <property type="entry name" value="Myosin rod fragments"/>
    <property type="match status" value="1"/>
</dbReference>